<gene>
    <name evidence="3" type="ordered locus">Trad_2033</name>
</gene>
<dbReference type="HOGENOM" id="CLU_135650_0_1_0"/>
<dbReference type="Pfam" id="PF01541">
    <property type="entry name" value="GIY-YIG"/>
    <property type="match status" value="1"/>
</dbReference>
<dbReference type="CDD" id="cd10456">
    <property type="entry name" value="GIY-YIG_UPF0213"/>
    <property type="match status" value="1"/>
</dbReference>
<dbReference type="KEGG" id="tra:Trad_2033"/>
<proteinExistence type="inferred from homology"/>
<keyword evidence="4" id="KW-1185">Reference proteome</keyword>
<dbReference type="PROSITE" id="PS50164">
    <property type="entry name" value="GIY_YIG"/>
    <property type="match status" value="1"/>
</dbReference>
<evidence type="ECO:0000313" key="3">
    <source>
        <dbReference type="EMBL" id="ADI15147.1"/>
    </source>
</evidence>
<dbReference type="eggNOG" id="COG2827">
    <property type="taxonomic scope" value="Bacteria"/>
</dbReference>
<dbReference type="PANTHER" id="PTHR34477:SF1">
    <property type="entry name" value="UPF0213 PROTEIN YHBQ"/>
    <property type="match status" value="1"/>
</dbReference>
<dbReference type="InterPro" id="IPR050190">
    <property type="entry name" value="UPF0213_domain"/>
</dbReference>
<feature type="domain" description="GIY-YIG" evidence="2">
    <location>
        <begin position="1"/>
        <end position="76"/>
    </location>
</feature>
<name>D7CR59_TRURR</name>
<dbReference type="STRING" id="649638.Trad_2033"/>
<dbReference type="SUPFAM" id="SSF82771">
    <property type="entry name" value="GIY-YIG endonuclease"/>
    <property type="match status" value="1"/>
</dbReference>
<dbReference type="EMBL" id="CP002049">
    <property type="protein sequence ID" value="ADI15147.1"/>
    <property type="molecule type" value="Genomic_DNA"/>
</dbReference>
<dbReference type="InterPro" id="IPR000305">
    <property type="entry name" value="GIY-YIG_endonuc"/>
</dbReference>
<comment type="similarity">
    <text evidence="1">Belongs to the UPF0213 family.</text>
</comment>
<evidence type="ECO:0000313" key="4">
    <source>
        <dbReference type="Proteomes" id="UP000000379"/>
    </source>
</evidence>
<evidence type="ECO:0000259" key="2">
    <source>
        <dbReference type="PROSITE" id="PS50164"/>
    </source>
</evidence>
<dbReference type="Proteomes" id="UP000000379">
    <property type="component" value="Chromosome"/>
</dbReference>
<dbReference type="Gene3D" id="3.40.1440.10">
    <property type="entry name" value="GIY-YIG endonuclease"/>
    <property type="match status" value="1"/>
</dbReference>
<reference evidence="4" key="1">
    <citation type="submission" date="2010-05" db="EMBL/GenBank/DDBJ databases">
        <title>The complete genome of Truepera radiovictris DSM 17093.</title>
        <authorList>
            <consortium name="US DOE Joint Genome Institute (JGI-PGF)"/>
            <person name="Lucas S."/>
            <person name="Copeland A."/>
            <person name="Lapidus A."/>
            <person name="Glavina del Rio T."/>
            <person name="Dalin E."/>
            <person name="Tice H."/>
            <person name="Bruce D."/>
            <person name="Goodwin L."/>
            <person name="Pitluck S."/>
            <person name="Kyrpides N."/>
            <person name="Mavromatis K."/>
            <person name="Ovchinnikova G."/>
            <person name="Munk A.C."/>
            <person name="Detter J.C."/>
            <person name="Han C."/>
            <person name="Tapia R."/>
            <person name="Land M."/>
            <person name="Hauser L."/>
            <person name="Markowitz V."/>
            <person name="Cheng J.-F."/>
            <person name="Hugenholtz P."/>
            <person name="Woyke T."/>
            <person name="Wu D."/>
            <person name="Tindall B."/>
            <person name="Pomrenke H.G."/>
            <person name="Brambilla E."/>
            <person name="Klenk H.-P."/>
            <person name="Eisen J.A."/>
        </authorList>
    </citation>
    <scope>NUCLEOTIDE SEQUENCE [LARGE SCALE GENOMIC DNA]</scope>
    <source>
        <strain evidence="4">DSM 17093 / CIP 108686 / LMG 22925 / RQ-24</strain>
    </source>
</reference>
<protein>
    <submittedName>
        <fullName evidence="3">Excinuclease ABC C subunit domain protein</fullName>
    </submittedName>
</protein>
<organism evidence="3 4">
    <name type="scientific">Truepera radiovictrix (strain DSM 17093 / CIP 108686 / LMG 22925 / RQ-24)</name>
    <dbReference type="NCBI Taxonomy" id="649638"/>
    <lineage>
        <taxon>Bacteria</taxon>
        <taxon>Thermotogati</taxon>
        <taxon>Deinococcota</taxon>
        <taxon>Deinococci</taxon>
        <taxon>Trueperales</taxon>
        <taxon>Trueperaceae</taxon>
        <taxon>Truepera</taxon>
    </lineage>
</organism>
<sequence>MPWHVYVLRCRSGALYTGVTTDPLRRLTEHNAGRGAAFTKRHGPAELVYLEAAESRGAALRREHAIKRLSRARKLELVASASNQLREVHGAR</sequence>
<dbReference type="OrthoDB" id="9797095at2"/>
<accession>D7CR59</accession>
<dbReference type="RefSeq" id="WP_013178512.1">
    <property type="nucleotide sequence ID" value="NC_014221.1"/>
</dbReference>
<dbReference type="InterPro" id="IPR035901">
    <property type="entry name" value="GIY-YIG_endonuc_sf"/>
</dbReference>
<reference evidence="3 4" key="2">
    <citation type="journal article" date="2011" name="Stand. Genomic Sci.">
        <title>Complete genome sequence of Truepera radiovictrix type strain (RQ-24).</title>
        <authorList>
            <person name="Ivanova N."/>
            <person name="Rohde C."/>
            <person name="Munk C."/>
            <person name="Nolan M."/>
            <person name="Lucas S."/>
            <person name="Del Rio T.G."/>
            <person name="Tice H."/>
            <person name="Deshpande S."/>
            <person name="Cheng J.F."/>
            <person name="Tapia R."/>
            <person name="Han C."/>
            <person name="Goodwin L."/>
            <person name="Pitluck S."/>
            <person name="Liolios K."/>
            <person name="Mavromatis K."/>
            <person name="Mikhailova N."/>
            <person name="Pati A."/>
            <person name="Chen A."/>
            <person name="Palaniappan K."/>
            <person name="Land M."/>
            <person name="Hauser L."/>
            <person name="Chang Y.J."/>
            <person name="Jeffries C.D."/>
            <person name="Brambilla E."/>
            <person name="Rohde M."/>
            <person name="Goker M."/>
            <person name="Tindall B.J."/>
            <person name="Woyke T."/>
            <person name="Bristow J."/>
            <person name="Eisen J.A."/>
            <person name="Markowitz V."/>
            <person name="Hugenholtz P."/>
            <person name="Kyrpides N.C."/>
            <person name="Klenk H.P."/>
            <person name="Lapidus A."/>
        </authorList>
    </citation>
    <scope>NUCLEOTIDE SEQUENCE [LARGE SCALE GENOMIC DNA]</scope>
    <source>
        <strain evidence="4">DSM 17093 / CIP 108686 / LMG 22925 / RQ-24</strain>
    </source>
</reference>
<dbReference type="PANTHER" id="PTHR34477">
    <property type="entry name" value="UPF0213 PROTEIN YHBQ"/>
    <property type="match status" value="1"/>
</dbReference>
<evidence type="ECO:0000256" key="1">
    <source>
        <dbReference type="ARBA" id="ARBA00007435"/>
    </source>
</evidence>
<dbReference type="AlphaFoldDB" id="D7CR59"/>